<organism evidence="2 3">
    <name type="scientific">Candidatus Agrococcus pullicola</name>
    <dbReference type="NCBI Taxonomy" id="2838429"/>
    <lineage>
        <taxon>Bacteria</taxon>
        <taxon>Bacillati</taxon>
        <taxon>Actinomycetota</taxon>
        <taxon>Actinomycetes</taxon>
        <taxon>Micrococcales</taxon>
        <taxon>Microbacteriaceae</taxon>
        <taxon>Agrococcus</taxon>
    </lineage>
</organism>
<evidence type="ECO:0000256" key="1">
    <source>
        <dbReference type="SAM" id="Phobius"/>
    </source>
</evidence>
<proteinExistence type="predicted"/>
<feature type="transmembrane region" description="Helical" evidence="1">
    <location>
        <begin position="40"/>
        <end position="73"/>
    </location>
</feature>
<reference evidence="2" key="1">
    <citation type="journal article" date="2021" name="PeerJ">
        <title>Extensive microbial diversity within the chicken gut microbiome revealed by metagenomics and culture.</title>
        <authorList>
            <person name="Gilroy R."/>
            <person name="Ravi A."/>
            <person name="Getino M."/>
            <person name="Pursley I."/>
            <person name="Horton D.L."/>
            <person name="Alikhan N.F."/>
            <person name="Baker D."/>
            <person name="Gharbi K."/>
            <person name="Hall N."/>
            <person name="Watson M."/>
            <person name="Adriaenssens E.M."/>
            <person name="Foster-Nyarko E."/>
            <person name="Jarju S."/>
            <person name="Secka A."/>
            <person name="Antonio M."/>
            <person name="Oren A."/>
            <person name="Chaudhuri R.R."/>
            <person name="La Ragione R."/>
            <person name="Hildebrand F."/>
            <person name="Pallen M.J."/>
        </authorList>
    </citation>
    <scope>NUCLEOTIDE SEQUENCE</scope>
    <source>
        <strain evidence="2">ChiGjej1B1-98</strain>
    </source>
</reference>
<sequence>MTGRHPAGAQQGHQRLVTNPLLPPGSQPQRSGPNTDAKRSVWFAFSLVALIWMVIAFFGGIGAVLYLGLGVIMTNTLDGVFGAGPNYAFNWMILWTAIIGQVLGLLLSALVAVLALADTRKRKRLAKAGMIMGFIAAGGFLVTGLIQIPLWGILFDALAL</sequence>
<dbReference type="EMBL" id="DXDC01000163">
    <property type="protein sequence ID" value="HIY65746.1"/>
    <property type="molecule type" value="Genomic_DNA"/>
</dbReference>
<comment type="caution">
    <text evidence="2">The sequence shown here is derived from an EMBL/GenBank/DDBJ whole genome shotgun (WGS) entry which is preliminary data.</text>
</comment>
<name>A0A9D2C852_9MICO</name>
<feature type="transmembrane region" description="Helical" evidence="1">
    <location>
        <begin position="93"/>
        <end position="117"/>
    </location>
</feature>
<evidence type="ECO:0000313" key="2">
    <source>
        <dbReference type="EMBL" id="HIY65746.1"/>
    </source>
</evidence>
<reference evidence="2" key="2">
    <citation type="submission" date="2021-04" db="EMBL/GenBank/DDBJ databases">
        <authorList>
            <person name="Gilroy R."/>
        </authorList>
    </citation>
    <scope>NUCLEOTIDE SEQUENCE</scope>
    <source>
        <strain evidence="2">ChiGjej1B1-98</strain>
    </source>
</reference>
<keyword evidence="1" id="KW-0472">Membrane</keyword>
<feature type="transmembrane region" description="Helical" evidence="1">
    <location>
        <begin position="129"/>
        <end position="154"/>
    </location>
</feature>
<keyword evidence="1" id="KW-1133">Transmembrane helix</keyword>
<dbReference type="Proteomes" id="UP000824005">
    <property type="component" value="Unassembled WGS sequence"/>
</dbReference>
<keyword evidence="1" id="KW-0812">Transmembrane</keyword>
<accession>A0A9D2C852</accession>
<evidence type="ECO:0000313" key="3">
    <source>
        <dbReference type="Proteomes" id="UP000824005"/>
    </source>
</evidence>
<dbReference type="AlphaFoldDB" id="A0A9D2C852"/>
<gene>
    <name evidence="2" type="ORF">H9830_05655</name>
</gene>
<protein>
    <submittedName>
        <fullName evidence="2">Uncharacterized protein</fullName>
    </submittedName>
</protein>